<feature type="transmembrane region" description="Helical" evidence="6">
    <location>
        <begin position="377"/>
        <end position="394"/>
    </location>
</feature>
<dbReference type="PANTHER" id="PTHR30250:SF24">
    <property type="entry name" value="STAGE V SPORULATION PROTEIN B"/>
    <property type="match status" value="1"/>
</dbReference>
<dbReference type="RefSeq" id="WP_066236114.1">
    <property type="nucleotide sequence ID" value="NZ_LQYN01000170.1"/>
</dbReference>
<evidence type="ECO:0000256" key="1">
    <source>
        <dbReference type="ARBA" id="ARBA00004651"/>
    </source>
</evidence>
<keyword evidence="2" id="KW-1003">Cell membrane</keyword>
<comment type="subcellular location">
    <subcellularLocation>
        <location evidence="1">Cell membrane</location>
        <topology evidence="1">Multi-pass membrane protein</topology>
    </subcellularLocation>
</comment>
<dbReference type="PATRIC" id="fig|46224.3.peg.2281"/>
<name>A0A150KJS3_9BACI</name>
<dbReference type="AlphaFoldDB" id="A0A150KJS3"/>
<dbReference type="PIRSF" id="PIRSF038958">
    <property type="entry name" value="PG_synth_SpoVB"/>
    <property type="match status" value="1"/>
</dbReference>
<feature type="transmembrane region" description="Helical" evidence="6">
    <location>
        <begin position="350"/>
        <end position="370"/>
    </location>
</feature>
<sequence>MSTFFKGTFLLVVVAFIGECVEFLINMVLANELGEVGMGLYMSILPVIFFIVVLASMELPVSISKFIAEKEEKYHFSMLQHAIRFTVLFTIVLVIATILVLPILPVFNHYHPYIRALVIVIIPLVSFSSVARGYFMGVQHMGKIATANFLRRIVQLGLLVIIYKLFQFELDKAIFIALCTSVGSEFIVFLYLIHTFFLQFKFFKNKNNARLTGKSVRKSLMSVSLPTTGMRISHSITHAIQPFLIKAALMKAGFSGTMAIEHFGLLTGVAFSIGFFPAFIAHSLSTVLIPTVSEAYAKKDFEKLRKLLQQVILMTSIYGIPAIIIFHIFAEPLTHMFFDSDIAPLYLQLLRPYFLFHFFAIPMQAILIGIGLIKDTLLHFLWSTVIMFVMMYILGSNQQFNMTGIILGMNTGALLIMLMHYVTICKKIGVTLLFRKPVKHSY</sequence>
<evidence type="ECO:0000256" key="6">
    <source>
        <dbReference type="SAM" id="Phobius"/>
    </source>
</evidence>
<feature type="transmembrane region" description="Helical" evidence="6">
    <location>
        <begin position="265"/>
        <end position="290"/>
    </location>
</feature>
<protein>
    <submittedName>
        <fullName evidence="7">Uncharacterized protein</fullName>
    </submittedName>
</protein>
<dbReference type="CDD" id="cd13124">
    <property type="entry name" value="MATE_SpoVB_like"/>
    <property type="match status" value="1"/>
</dbReference>
<feature type="transmembrane region" description="Helical" evidence="6">
    <location>
        <begin position="113"/>
        <end position="137"/>
    </location>
</feature>
<dbReference type="InterPro" id="IPR050833">
    <property type="entry name" value="Poly_Biosynth_Transport"/>
</dbReference>
<feature type="transmembrane region" description="Helical" evidence="6">
    <location>
        <begin position="174"/>
        <end position="198"/>
    </location>
</feature>
<proteinExistence type="predicted"/>
<accession>A0A150KJS3</accession>
<organism evidence="7 8">
    <name type="scientific">Heyndrickxia sporothermodurans</name>
    <dbReference type="NCBI Taxonomy" id="46224"/>
    <lineage>
        <taxon>Bacteria</taxon>
        <taxon>Bacillati</taxon>
        <taxon>Bacillota</taxon>
        <taxon>Bacilli</taxon>
        <taxon>Bacillales</taxon>
        <taxon>Bacillaceae</taxon>
        <taxon>Heyndrickxia</taxon>
    </lineage>
</organism>
<dbReference type="Pfam" id="PF01943">
    <property type="entry name" value="Polysacc_synt"/>
    <property type="match status" value="1"/>
</dbReference>
<dbReference type="InterPro" id="IPR024923">
    <property type="entry name" value="PG_synth_SpoVB"/>
</dbReference>
<comment type="caution">
    <text evidence="7">The sequence shown here is derived from an EMBL/GenBank/DDBJ whole genome shotgun (WGS) entry which is preliminary data.</text>
</comment>
<keyword evidence="4 6" id="KW-1133">Transmembrane helix</keyword>
<feature type="transmembrane region" description="Helical" evidence="6">
    <location>
        <begin position="82"/>
        <end position="107"/>
    </location>
</feature>
<dbReference type="GO" id="GO:0005886">
    <property type="term" value="C:plasma membrane"/>
    <property type="evidence" value="ECO:0007669"/>
    <property type="project" value="UniProtKB-SubCell"/>
</dbReference>
<dbReference type="PANTHER" id="PTHR30250">
    <property type="entry name" value="PST FAMILY PREDICTED COLANIC ACID TRANSPORTER"/>
    <property type="match status" value="1"/>
</dbReference>
<keyword evidence="3 6" id="KW-0812">Transmembrane</keyword>
<evidence type="ECO:0000256" key="2">
    <source>
        <dbReference type="ARBA" id="ARBA00022475"/>
    </source>
</evidence>
<gene>
    <name evidence="7" type="ORF">B4102_4233</name>
</gene>
<evidence type="ECO:0000313" key="8">
    <source>
        <dbReference type="Proteomes" id="UP000075666"/>
    </source>
</evidence>
<keyword evidence="8" id="KW-1185">Reference proteome</keyword>
<reference evidence="7 8" key="1">
    <citation type="submission" date="2016-01" db="EMBL/GenBank/DDBJ databases">
        <title>Genome Sequences of Twelve Sporeforming Bacillus Species Isolated from Foods.</title>
        <authorList>
            <person name="Berendsen E.M."/>
            <person name="Wells-Bennik M.H."/>
            <person name="Krawcyk A.O."/>
            <person name="De Jong A."/>
            <person name="Holsappel S."/>
            <person name="Eijlander R.T."/>
            <person name="Kuipers O.P."/>
        </authorList>
    </citation>
    <scope>NUCLEOTIDE SEQUENCE [LARGE SCALE GENOMIC DNA]</scope>
    <source>
        <strain evidence="7 8">B4102</strain>
    </source>
</reference>
<dbReference type="EMBL" id="LQYN01000170">
    <property type="protein sequence ID" value="KYC84157.1"/>
    <property type="molecule type" value="Genomic_DNA"/>
</dbReference>
<dbReference type="OrthoDB" id="9775950at2"/>
<keyword evidence="5 6" id="KW-0472">Membrane</keyword>
<dbReference type="STRING" id="46224.B4102_4233"/>
<feature type="transmembrane region" description="Helical" evidence="6">
    <location>
        <begin position="311"/>
        <end position="330"/>
    </location>
</feature>
<evidence type="ECO:0000256" key="5">
    <source>
        <dbReference type="ARBA" id="ARBA00023136"/>
    </source>
</evidence>
<feature type="transmembrane region" description="Helical" evidence="6">
    <location>
        <begin position="400"/>
        <end position="422"/>
    </location>
</feature>
<dbReference type="InterPro" id="IPR002797">
    <property type="entry name" value="Polysacc_synth"/>
</dbReference>
<feature type="transmembrane region" description="Helical" evidence="6">
    <location>
        <begin position="40"/>
        <end position="61"/>
    </location>
</feature>
<evidence type="ECO:0000313" key="7">
    <source>
        <dbReference type="EMBL" id="KYC84157.1"/>
    </source>
</evidence>
<evidence type="ECO:0000256" key="4">
    <source>
        <dbReference type="ARBA" id="ARBA00022989"/>
    </source>
</evidence>
<dbReference type="Proteomes" id="UP000075666">
    <property type="component" value="Unassembled WGS sequence"/>
</dbReference>
<evidence type="ECO:0000256" key="3">
    <source>
        <dbReference type="ARBA" id="ARBA00022692"/>
    </source>
</evidence>